<organism evidence="1 2">
    <name type="scientific">Pseudonocardia kongjuensis</name>
    <dbReference type="NCBI Taxonomy" id="102227"/>
    <lineage>
        <taxon>Bacteria</taxon>
        <taxon>Bacillati</taxon>
        <taxon>Actinomycetota</taxon>
        <taxon>Actinomycetes</taxon>
        <taxon>Pseudonocardiales</taxon>
        <taxon>Pseudonocardiaceae</taxon>
        <taxon>Pseudonocardia</taxon>
    </lineage>
</organism>
<keyword evidence="2" id="KW-1185">Reference proteome</keyword>
<name>A0ABN1Y4L5_9PSEU</name>
<gene>
    <name evidence="1" type="ORF">GCM10009613_51120</name>
</gene>
<reference evidence="2" key="1">
    <citation type="journal article" date="2019" name="Int. J. Syst. Evol. Microbiol.">
        <title>The Global Catalogue of Microorganisms (GCM) 10K type strain sequencing project: providing services to taxonomists for standard genome sequencing and annotation.</title>
        <authorList>
            <consortium name="The Broad Institute Genomics Platform"/>
            <consortium name="The Broad Institute Genome Sequencing Center for Infectious Disease"/>
            <person name="Wu L."/>
            <person name="Ma J."/>
        </authorList>
    </citation>
    <scope>NUCLEOTIDE SEQUENCE [LARGE SCALE GENOMIC DNA]</scope>
    <source>
        <strain evidence="2">JCM 11896</strain>
    </source>
</reference>
<comment type="caution">
    <text evidence="1">The sequence shown here is derived from an EMBL/GenBank/DDBJ whole genome shotgun (WGS) entry which is preliminary data.</text>
</comment>
<sequence length="156" mass="16386">MPTRPTPEDAAAAVAEVDAARRAVDTAHRRNVPIMLAATSVLTFLDFAAKDEITGPRRRMVASAVIQAALLGVSALEMRGSQVNPYAPGDGPQPALAGKIAGVGLGWYAAERVAVHLIRRSRLTRPNTVAGLVLAVSRPAGYLAVTRMLPRAGRDA</sequence>
<dbReference type="RefSeq" id="WP_344026939.1">
    <property type="nucleotide sequence ID" value="NZ_BAAAJK010000036.1"/>
</dbReference>
<dbReference type="Proteomes" id="UP001501414">
    <property type="component" value="Unassembled WGS sequence"/>
</dbReference>
<accession>A0ABN1Y4L5</accession>
<protein>
    <submittedName>
        <fullName evidence="1">Uncharacterized protein</fullName>
    </submittedName>
</protein>
<proteinExistence type="predicted"/>
<evidence type="ECO:0000313" key="1">
    <source>
        <dbReference type="EMBL" id="GAA1397859.1"/>
    </source>
</evidence>
<evidence type="ECO:0000313" key="2">
    <source>
        <dbReference type="Proteomes" id="UP001501414"/>
    </source>
</evidence>
<dbReference type="EMBL" id="BAAAJK010000036">
    <property type="protein sequence ID" value="GAA1397859.1"/>
    <property type="molecule type" value="Genomic_DNA"/>
</dbReference>